<dbReference type="EMBL" id="CP018477">
    <property type="protein sequence ID" value="ASV76655.1"/>
    <property type="molecule type" value="Genomic_DNA"/>
</dbReference>
<dbReference type="GO" id="GO:0032259">
    <property type="term" value="P:methylation"/>
    <property type="evidence" value="ECO:0007669"/>
    <property type="project" value="UniProtKB-KW"/>
</dbReference>
<dbReference type="OrthoDB" id="9781887at2"/>
<dbReference type="KEGG" id="ttf:THTE_4054"/>
<feature type="domain" description="NFACT protein RNA binding" evidence="1">
    <location>
        <begin position="224"/>
        <end position="313"/>
    </location>
</feature>
<evidence type="ECO:0000313" key="3">
    <source>
        <dbReference type="Proteomes" id="UP000215086"/>
    </source>
</evidence>
<keyword evidence="3" id="KW-1185">Reference proteome</keyword>
<dbReference type="RefSeq" id="WP_095416394.1">
    <property type="nucleotide sequence ID" value="NZ_CP018477.1"/>
</dbReference>
<dbReference type="Gene3D" id="3.40.50.620">
    <property type="entry name" value="HUPs"/>
    <property type="match status" value="1"/>
</dbReference>
<name>A0A286RL05_9BACT</name>
<dbReference type="AlphaFoldDB" id="A0A286RL05"/>
<sequence>MKKLAVVLLSGGLDSTLAARILQLQGFEVIGLTVRLPFHRCESAALQAACELQIPLAMREVGEDYMEVLRYPRHGYGKGANPCLDCRTYMLRMARQLMEELDGMLVATGEVLGQRPMSQKRPHLGITAHESGLQDRLLRPLSAKCLPPTWPEREGYVDREKLYAFTGRSRKPLWALAKQLGLKDIPESGPGCSLTDVQFAPKVFDLLDHDPRASLWDCELLTLGRHLRLDDRTKLVIGRNETQNLRLRRLFARGLRQDCALVTPINFVGPDAILVGDVSESQWEKAVQIILRYVRRELPPLVEVEICTRGEVFRRQFPRPVPKNSTSPDQAL</sequence>
<dbReference type="PANTHER" id="PTHR11933:SF6">
    <property type="entry name" value="THIL AANH DOMAIN-CONTAINING PROTEIN"/>
    <property type="match status" value="1"/>
</dbReference>
<dbReference type="InterPro" id="IPR059101">
    <property type="entry name" value="NFACT-R_2"/>
</dbReference>
<dbReference type="Proteomes" id="UP000215086">
    <property type="component" value="Chromosome"/>
</dbReference>
<dbReference type="InterPro" id="IPR014729">
    <property type="entry name" value="Rossmann-like_a/b/a_fold"/>
</dbReference>
<evidence type="ECO:0000313" key="2">
    <source>
        <dbReference type="EMBL" id="ASV76655.1"/>
    </source>
</evidence>
<dbReference type="PANTHER" id="PTHR11933">
    <property type="entry name" value="TRNA 5-METHYLAMINOMETHYL-2-THIOURIDYLATE -METHYLTRANSFERASE"/>
    <property type="match status" value="1"/>
</dbReference>
<keyword evidence="2" id="KW-0489">Methyltransferase</keyword>
<proteinExistence type="predicted"/>
<gene>
    <name evidence="2" type="ORF">THTE_4054</name>
</gene>
<dbReference type="SUPFAM" id="SSF52402">
    <property type="entry name" value="Adenine nucleotide alpha hydrolases-like"/>
    <property type="match status" value="1"/>
</dbReference>
<keyword evidence="2" id="KW-0808">Transferase</keyword>
<accession>A0A286RL05</accession>
<protein>
    <submittedName>
        <fullName evidence="2">Putative RNA methyltransferase</fullName>
    </submittedName>
</protein>
<dbReference type="Pfam" id="PF18297">
    <property type="entry name" value="NFACT-R_2"/>
    <property type="match status" value="1"/>
</dbReference>
<reference evidence="2 3" key="1">
    <citation type="journal article" name="Front. Microbiol.">
        <title>Sugar Metabolism of the First Thermophilic Planctomycete Thermogutta terrifontis: Comparative Genomic and Transcriptomic Approaches.</title>
        <authorList>
            <person name="Elcheninov A.G."/>
            <person name="Menzel P."/>
            <person name="Gudbergsdottir S.R."/>
            <person name="Slesarev A.I."/>
            <person name="Kadnikov V.V."/>
            <person name="Krogh A."/>
            <person name="Bonch-Osmolovskaya E.A."/>
            <person name="Peng X."/>
            <person name="Kublanov I.V."/>
        </authorList>
    </citation>
    <scope>NUCLEOTIDE SEQUENCE [LARGE SCALE GENOMIC DNA]</scope>
    <source>
        <strain evidence="2 3">R1</strain>
    </source>
</reference>
<dbReference type="GO" id="GO:0008168">
    <property type="term" value="F:methyltransferase activity"/>
    <property type="evidence" value="ECO:0007669"/>
    <property type="project" value="UniProtKB-KW"/>
</dbReference>
<dbReference type="Pfam" id="PF03054">
    <property type="entry name" value="tRNA_Me_trans"/>
    <property type="match status" value="1"/>
</dbReference>
<organism evidence="2 3">
    <name type="scientific">Thermogutta terrifontis</name>
    <dbReference type="NCBI Taxonomy" id="1331910"/>
    <lineage>
        <taxon>Bacteria</taxon>
        <taxon>Pseudomonadati</taxon>
        <taxon>Planctomycetota</taxon>
        <taxon>Planctomycetia</taxon>
        <taxon>Pirellulales</taxon>
        <taxon>Thermoguttaceae</taxon>
        <taxon>Thermogutta</taxon>
    </lineage>
</organism>
<evidence type="ECO:0000259" key="1">
    <source>
        <dbReference type="Pfam" id="PF18297"/>
    </source>
</evidence>